<dbReference type="Proteomes" id="UP000198761">
    <property type="component" value="Unassembled WGS sequence"/>
</dbReference>
<feature type="transmembrane region" description="Helical" evidence="6">
    <location>
        <begin position="390"/>
        <end position="415"/>
    </location>
</feature>
<feature type="transmembrane region" description="Helical" evidence="6">
    <location>
        <begin position="112"/>
        <end position="135"/>
    </location>
</feature>
<evidence type="ECO:0000313" key="8">
    <source>
        <dbReference type="Proteomes" id="UP000198761"/>
    </source>
</evidence>
<feature type="transmembrane region" description="Helical" evidence="6">
    <location>
        <begin position="34"/>
        <end position="55"/>
    </location>
</feature>
<evidence type="ECO:0000313" key="7">
    <source>
        <dbReference type="EMBL" id="SEN30495.1"/>
    </source>
</evidence>
<dbReference type="PANTHER" id="PTHR42770">
    <property type="entry name" value="AMINO ACID TRANSPORTER-RELATED"/>
    <property type="match status" value="1"/>
</dbReference>
<evidence type="ECO:0000256" key="3">
    <source>
        <dbReference type="ARBA" id="ARBA00022692"/>
    </source>
</evidence>
<protein>
    <submittedName>
        <fullName evidence="7">Amino acid transporter</fullName>
    </submittedName>
</protein>
<organism evidence="7 8">
    <name type="scientific">Gemmobacter aquatilis</name>
    <dbReference type="NCBI Taxonomy" id="933059"/>
    <lineage>
        <taxon>Bacteria</taxon>
        <taxon>Pseudomonadati</taxon>
        <taxon>Pseudomonadota</taxon>
        <taxon>Alphaproteobacteria</taxon>
        <taxon>Rhodobacterales</taxon>
        <taxon>Paracoccaceae</taxon>
        <taxon>Gemmobacter</taxon>
    </lineage>
</organism>
<sequence>MANIAGSGTSAGTAGGAGVQTSGALHRTLDWKGAFWVAAGVPPLVLFSIGGIAGVAGKAAFLVWMISMVMGFLQSFTYAEMAGMFGNKSGGASVYGATAWLRYSKLIAPLSVWCNWFAWSPVLSLGCAIAAGYILNALFPIPLADSQPVLDWVAANIANYTASTQAVVDYMAANAGVSAQDAISAVASADGVAALTPAFRVWEAFGITVPGLGTLHFNSTFVIGVVLMLIIFAIQHRGIASTAKSQKWMAVIVLVPLLLVGLVPILTGAIDTMNVTSIVPPTGAYSGVDGAWDVGGWTLFLGGLYIAAWSTYGFETAVCYTAEFKNPKTDTFRAIFYSGLLCVVFYFLIPFAFQGVLGQSGMLATGIVDGTGVGEALGGMVGGGPVVTQIFVILMIMALFLAIMTAMAGSSRTLYQGSRDGWLPKYLSTVNDHGAPTGAMWTDLGFNVILLALASDVSGYFYVLAISNVGYIMFNFLNLNAGWIHRIDSGHLPRPWKAPTVLIGINTALAFVNALFLGAGAKVWGYSNALWSGVIFAALILPVFWFRHYVQDKGHFPKEAMEDLGLTDHGDLGPRKAGIWPYVALIAGVVVVLWSNWFFQLPA</sequence>
<keyword evidence="3 6" id="KW-0812">Transmembrane</keyword>
<feature type="transmembrane region" description="Helical" evidence="6">
    <location>
        <begin position="529"/>
        <end position="546"/>
    </location>
</feature>
<comment type="subcellular location">
    <subcellularLocation>
        <location evidence="1">Cell membrane</location>
        <topology evidence="1">Multi-pass membrane protein</topology>
    </subcellularLocation>
</comment>
<feature type="transmembrane region" description="Helical" evidence="6">
    <location>
        <begin position="334"/>
        <end position="353"/>
    </location>
</feature>
<name>A0A1H8FFU9_9RHOB</name>
<feature type="transmembrane region" description="Helical" evidence="6">
    <location>
        <begin position="248"/>
        <end position="270"/>
    </location>
</feature>
<dbReference type="Pfam" id="PF13520">
    <property type="entry name" value="AA_permease_2"/>
    <property type="match status" value="1"/>
</dbReference>
<keyword evidence="8" id="KW-1185">Reference proteome</keyword>
<evidence type="ECO:0000256" key="6">
    <source>
        <dbReference type="SAM" id="Phobius"/>
    </source>
</evidence>
<dbReference type="OrthoDB" id="9762947at2"/>
<dbReference type="InterPro" id="IPR002293">
    <property type="entry name" value="AA/rel_permease1"/>
</dbReference>
<dbReference type="PANTHER" id="PTHR42770:SF11">
    <property type="entry name" value="INNER MEMBRANE TRANSPORT PROTEIN YBAT"/>
    <property type="match status" value="1"/>
</dbReference>
<dbReference type="AlphaFoldDB" id="A0A1H8FFU9"/>
<dbReference type="GO" id="GO:0005886">
    <property type="term" value="C:plasma membrane"/>
    <property type="evidence" value="ECO:0007669"/>
    <property type="project" value="UniProtKB-SubCell"/>
</dbReference>
<evidence type="ECO:0000256" key="5">
    <source>
        <dbReference type="ARBA" id="ARBA00023136"/>
    </source>
</evidence>
<feature type="transmembrane region" description="Helical" evidence="6">
    <location>
        <begin position="579"/>
        <end position="599"/>
    </location>
</feature>
<dbReference type="EMBL" id="FOCE01000004">
    <property type="protein sequence ID" value="SEN30495.1"/>
    <property type="molecule type" value="Genomic_DNA"/>
</dbReference>
<keyword evidence="5 6" id="KW-0472">Membrane</keyword>
<dbReference type="GO" id="GO:0022857">
    <property type="term" value="F:transmembrane transporter activity"/>
    <property type="evidence" value="ECO:0007669"/>
    <property type="project" value="InterPro"/>
</dbReference>
<dbReference type="InterPro" id="IPR050367">
    <property type="entry name" value="APC_superfamily"/>
</dbReference>
<accession>A0A1H8FFU9</accession>
<dbReference type="Gene3D" id="1.20.1740.10">
    <property type="entry name" value="Amino acid/polyamine transporter I"/>
    <property type="match status" value="1"/>
</dbReference>
<dbReference type="STRING" id="933059.SAMN04488103_104149"/>
<keyword evidence="4 6" id="KW-1133">Transmembrane helix</keyword>
<gene>
    <name evidence="7" type="ORF">SAMN04488103_104149</name>
</gene>
<feature type="transmembrane region" description="Helical" evidence="6">
    <location>
        <begin position="215"/>
        <end position="236"/>
    </location>
</feature>
<dbReference type="PIRSF" id="PIRSF006060">
    <property type="entry name" value="AA_transporter"/>
    <property type="match status" value="1"/>
</dbReference>
<dbReference type="RefSeq" id="WP_091300607.1">
    <property type="nucleotide sequence ID" value="NZ_FOCE01000004.1"/>
</dbReference>
<feature type="transmembrane region" description="Helical" evidence="6">
    <location>
        <begin position="61"/>
        <end position="79"/>
    </location>
</feature>
<feature type="transmembrane region" description="Helical" evidence="6">
    <location>
        <begin position="290"/>
        <end position="314"/>
    </location>
</feature>
<keyword evidence="2" id="KW-1003">Cell membrane</keyword>
<evidence type="ECO:0000256" key="4">
    <source>
        <dbReference type="ARBA" id="ARBA00022989"/>
    </source>
</evidence>
<proteinExistence type="predicted"/>
<feature type="transmembrane region" description="Helical" evidence="6">
    <location>
        <begin position="498"/>
        <end position="517"/>
    </location>
</feature>
<evidence type="ECO:0000256" key="2">
    <source>
        <dbReference type="ARBA" id="ARBA00022475"/>
    </source>
</evidence>
<reference evidence="7 8" key="1">
    <citation type="submission" date="2016-10" db="EMBL/GenBank/DDBJ databases">
        <authorList>
            <person name="de Groot N.N."/>
        </authorList>
    </citation>
    <scope>NUCLEOTIDE SEQUENCE [LARGE SCALE GENOMIC DNA]</scope>
    <source>
        <strain evidence="7 8">DSM 3857</strain>
    </source>
</reference>
<evidence type="ECO:0000256" key="1">
    <source>
        <dbReference type="ARBA" id="ARBA00004651"/>
    </source>
</evidence>